<dbReference type="AlphaFoldDB" id="A0A518IW98"/>
<name>A0A518IW98_9BACT</name>
<dbReference type="EMBL" id="CP036318">
    <property type="protein sequence ID" value="QDV57363.1"/>
    <property type="molecule type" value="Genomic_DNA"/>
</dbReference>
<protein>
    <submittedName>
        <fullName evidence="1">Uncharacterized protein</fullName>
    </submittedName>
</protein>
<keyword evidence="2" id="KW-1185">Reference proteome</keyword>
<accession>A0A518IW98</accession>
<gene>
    <name evidence="1" type="ORF">Mal33_33680</name>
</gene>
<sequence length="450" mass="49492">MNAAESQPLQRLAQADALHLPGGRFTLGLPDASRHAAAAGIGDSICWIPDSVCLRLPLYAVISSRIGRHLHRRCDWFALLRQAIAATQQDGATLLISEGTAAAPWAQRAADRFACPAITICVSPDNEDFDRWLSRIQKHPPGDRIAISPPIAPSTAIADAPRRDAVAIFLADRVYAPLVSSGGNIDRLLDRRLADRRWNPASVWIAIDPKNRAAQSLIDRGAVSWMLSAGNDPVAVTPAEVPRDEDLSLGELLSQRGESDAADRWPYLVHCTRERDGAWPDQSEADFHDELLSGDCNCESGPLATLRRILQTGRLLATDRLTRGSQSVVCFSARPLADLLDGRVFRSHLGRWDYEPYGIAIHRSLLETQGSRPAIYGDADDFAALAPADRAFFQDRGTTHDWRREKEWRVAADIDLTTIASHEAFVFVRSVNDLAPIAPYCRWPIVVVGV</sequence>
<evidence type="ECO:0000313" key="2">
    <source>
        <dbReference type="Proteomes" id="UP000316770"/>
    </source>
</evidence>
<dbReference type="RefSeq" id="WP_145286699.1">
    <property type="nucleotide sequence ID" value="NZ_CP036318.1"/>
</dbReference>
<dbReference type="Proteomes" id="UP000316770">
    <property type="component" value="Chromosome"/>
</dbReference>
<evidence type="ECO:0000313" key="1">
    <source>
        <dbReference type="EMBL" id="QDV57363.1"/>
    </source>
</evidence>
<reference evidence="1 2" key="1">
    <citation type="submission" date="2019-02" db="EMBL/GenBank/DDBJ databases">
        <title>Deep-cultivation of Planctomycetes and their phenomic and genomic characterization uncovers novel biology.</title>
        <authorList>
            <person name="Wiegand S."/>
            <person name="Jogler M."/>
            <person name="Boedeker C."/>
            <person name="Pinto D."/>
            <person name="Vollmers J."/>
            <person name="Rivas-Marin E."/>
            <person name="Kohn T."/>
            <person name="Peeters S.H."/>
            <person name="Heuer A."/>
            <person name="Rast P."/>
            <person name="Oberbeckmann S."/>
            <person name="Bunk B."/>
            <person name="Jeske O."/>
            <person name="Meyerdierks A."/>
            <person name="Storesund J.E."/>
            <person name="Kallscheuer N."/>
            <person name="Luecker S."/>
            <person name="Lage O.M."/>
            <person name="Pohl T."/>
            <person name="Merkel B.J."/>
            <person name="Hornburger P."/>
            <person name="Mueller R.-W."/>
            <person name="Bruemmer F."/>
            <person name="Labrenz M."/>
            <person name="Spormann A.M."/>
            <person name="Op den Camp H."/>
            <person name="Overmann J."/>
            <person name="Amann R."/>
            <person name="Jetten M.S.M."/>
            <person name="Mascher T."/>
            <person name="Medema M.H."/>
            <person name="Devos D.P."/>
            <person name="Kaster A.-K."/>
            <person name="Ovreas L."/>
            <person name="Rohde M."/>
            <person name="Galperin M.Y."/>
            <person name="Jogler C."/>
        </authorList>
    </citation>
    <scope>NUCLEOTIDE SEQUENCE [LARGE SCALE GENOMIC DNA]</scope>
    <source>
        <strain evidence="1 2">Mal33</strain>
    </source>
</reference>
<proteinExistence type="predicted"/>
<organism evidence="1 2">
    <name type="scientific">Rosistilla oblonga</name>
    <dbReference type="NCBI Taxonomy" id="2527990"/>
    <lineage>
        <taxon>Bacteria</taxon>
        <taxon>Pseudomonadati</taxon>
        <taxon>Planctomycetota</taxon>
        <taxon>Planctomycetia</taxon>
        <taxon>Pirellulales</taxon>
        <taxon>Pirellulaceae</taxon>
        <taxon>Rosistilla</taxon>
    </lineage>
</organism>